<feature type="region of interest" description="Disordered" evidence="1">
    <location>
        <begin position="942"/>
        <end position="1010"/>
    </location>
</feature>
<organism evidence="2 3">
    <name type="scientific">Xylaria grammica</name>
    <dbReference type="NCBI Taxonomy" id="363999"/>
    <lineage>
        <taxon>Eukaryota</taxon>
        <taxon>Fungi</taxon>
        <taxon>Dikarya</taxon>
        <taxon>Ascomycota</taxon>
        <taxon>Pezizomycotina</taxon>
        <taxon>Sordariomycetes</taxon>
        <taxon>Xylariomycetidae</taxon>
        <taxon>Xylariales</taxon>
        <taxon>Xylariaceae</taxon>
        <taxon>Xylaria</taxon>
    </lineage>
</organism>
<feature type="compositionally biased region" description="Polar residues" evidence="1">
    <location>
        <begin position="327"/>
        <end position="338"/>
    </location>
</feature>
<feature type="compositionally biased region" description="Basic and acidic residues" evidence="1">
    <location>
        <begin position="528"/>
        <end position="537"/>
    </location>
</feature>
<feature type="region of interest" description="Disordered" evidence="1">
    <location>
        <begin position="275"/>
        <end position="360"/>
    </location>
</feature>
<comment type="caution">
    <text evidence="2">The sequence shown here is derived from an EMBL/GenBank/DDBJ whole genome shotgun (WGS) entry which is preliminary data.</text>
</comment>
<feature type="region of interest" description="Disordered" evidence="1">
    <location>
        <begin position="33"/>
        <end position="225"/>
    </location>
</feature>
<feature type="region of interest" description="Disordered" evidence="1">
    <location>
        <begin position="528"/>
        <end position="593"/>
    </location>
</feature>
<feature type="compositionally biased region" description="Basic and acidic residues" evidence="1">
    <location>
        <begin position="275"/>
        <end position="285"/>
    </location>
</feature>
<dbReference type="AlphaFoldDB" id="A0A439DEG0"/>
<keyword evidence="3" id="KW-1185">Reference proteome</keyword>
<gene>
    <name evidence="2" type="ORF">EKO27_g2348</name>
</gene>
<accession>A0A439DEG0</accession>
<feature type="region of interest" description="Disordered" evidence="1">
    <location>
        <begin position="685"/>
        <end position="710"/>
    </location>
</feature>
<sequence length="1157" mass="126249">MRKARQPNPDPPAPRSRSDSFVRMLELEKMCKMNRILRDHGSSTSTSNTSRASFPSVTTNPPASRSRRASDYPPLSHQTQIMKAVRRSAALPSLSLSIPPSPAPATMKSEGSVEELSLAKEERAKTVTFSEPEDEEVSDDSSICQSPSWEQYSQKKKQRKKGANQKSTKEKEETAPKKRSNRLTKSAPTHPFTIGSLTASDRSISAPDLGTSIQTSKMNPSSLMTRAQVALDKHQTPGNEPSLMTKDKRKSKGFLAGFKIQHGNVAAVQKLIEARKGAEKGPERGADEDEPLRSIQYETIPVTQPITARHGIDQNTPRPRKPPSIRSVISTSDHSLSSQEKRSSGARTSTGLGHGRSQSLLSSTLNKLRGPSYLYYQPSGDDSSGDPAKHSDGLKEVGVVHGKPIDVPNDQTGELLVDSVHPQLSFDFAFSPRLQRVNTEPGPEIAPRGRQPRLRKVEIQSPDLEQDVTVLRPSSGRRVQIEVPQVSTRDTVMAMVDAQEKQSQVAYAYQQTRSNLVSGNLTLDHLKGRQRGADFDGKLTTPQHQGGEIDRPRNAHAVNMPNTERLHEKERKLAAESNQNDRVDISNGHVPEDDEISVDTYASTIRPTSHQNISRPDDMESHAHATATERLEVRPQTAAEKPVVDLITFERDVPDTLQQPLQPHREVDYFASFSDSYLPPVLNLRSLRDGKSSSPRLPSPEESDEDSELHGHFLNDHTKKRAVANGREQIDSHASGSHPQESGRILNEQKPKNSPATSTQYSDSDVPAFERLGLSSKAAKILVGAEMASTSTAHSQQTNPSRTTSERSSSSICDDSPPSPSSATTPDSSRPQSRKGVVSQSESSQTTLLESTPQAENVPSHQNFRSPFGERFEETALGRTNVEVDDANIGDWSKAAITLNPKQQRLPTPTKAGSLAISSSLVTTPTTLVSFANVLRQDLDEEGEQDVGHHPAPPLPPRAQSALDLRPPTNFIPQSSRPQRLHLKQNAVTSSVSLPSSPPADLTEGVMPRKSALKMSRNNSTSGPESSTTMSVGAAYLQEARKAAPVSTVPSSRGLRPHFSQKNSSGSIRSAVSAGNRAEPLAKMLVECCNCHFFHDMPSRVYECMAKPDSVVEDKSLGVSAAITTMVRCPWCAHGMTTQCCSGYAAVVYLKEKLHGK</sequence>
<feature type="compositionally biased region" description="Polar residues" evidence="1">
    <location>
        <begin position="211"/>
        <end position="225"/>
    </location>
</feature>
<evidence type="ECO:0000256" key="1">
    <source>
        <dbReference type="SAM" id="MobiDB-lite"/>
    </source>
</evidence>
<evidence type="ECO:0000313" key="3">
    <source>
        <dbReference type="Proteomes" id="UP000286045"/>
    </source>
</evidence>
<proteinExistence type="predicted"/>
<feature type="region of interest" description="Disordered" evidence="1">
    <location>
        <begin position="372"/>
        <end position="394"/>
    </location>
</feature>
<dbReference type="Proteomes" id="UP000286045">
    <property type="component" value="Unassembled WGS sequence"/>
</dbReference>
<feature type="compositionally biased region" description="Low complexity" evidence="1">
    <location>
        <begin position="800"/>
        <end position="851"/>
    </location>
</feature>
<feature type="compositionally biased region" description="Polar residues" evidence="1">
    <location>
        <begin position="345"/>
        <end position="360"/>
    </location>
</feature>
<protein>
    <submittedName>
        <fullName evidence="2">Uncharacterized protein</fullName>
    </submittedName>
</protein>
<feature type="compositionally biased region" description="Basic and acidic residues" evidence="1">
    <location>
        <begin position="564"/>
        <end position="584"/>
    </location>
</feature>
<feature type="compositionally biased region" description="Polar residues" evidence="1">
    <location>
        <begin position="788"/>
        <end position="799"/>
    </location>
</feature>
<reference evidence="2 3" key="1">
    <citation type="submission" date="2018-12" db="EMBL/GenBank/DDBJ databases">
        <title>Draft genome sequence of Xylaria grammica IHI A82.</title>
        <authorList>
            <person name="Buettner E."/>
            <person name="Kellner H."/>
        </authorList>
    </citation>
    <scope>NUCLEOTIDE SEQUENCE [LARGE SCALE GENOMIC DNA]</scope>
    <source>
        <strain evidence="2 3">IHI A82</strain>
    </source>
</reference>
<feature type="compositionally biased region" description="Polar residues" evidence="1">
    <location>
        <begin position="852"/>
        <end position="865"/>
    </location>
</feature>
<dbReference type="EMBL" id="RYZI01000042">
    <property type="protein sequence ID" value="RWA12758.1"/>
    <property type="molecule type" value="Genomic_DNA"/>
</dbReference>
<feature type="region of interest" description="Disordered" evidence="1">
    <location>
        <begin position="729"/>
        <end position="765"/>
    </location>
</feature>
<feature type="compositionally biased region" description="Polar residues" evidence="1">
    <location>
        <begin position="51"/>
        <end position="63"/>
    </location>
</feature>
<feature type="region of interest" description="Disordered" evidence="1">
    <location>
        <begin position="1047"/>
        <end position="1068"/>
    </location>
</feature>
<feature type="region of interest" description="Disordered" evidence="1">
    <location>
        <begin position="1"/>
        <end position="21"/>
    </location>
</feature>
<feature type="compositionally biased region" description="Low complexity" evidence="1">
    <location>
        <begin position="88"/>
        <end position="98"/>
    </location>
</feature>
<feature type="region of interest" description="Disordered" evidence="1">
    <location>
        <begin position="788"/>
        <end position="866"/>
    </location>
</feature>
<feature type="compositionally biased region" description="Basic residues" evidence="1">
    <location>
        <begin position="154"/>
        <end position="163"/>
    </location>
</feature>
<evidence type="ECO:0000313" key="2">
    <source>
        <dbReference type="EMBL" id="RWA12758.1"/>
    </source>
</evidence>
<name>A0A439DEG0_9PEZI</name>
<feature type="compositionally biased region" description="Basic and acidic residues" evidence="1">
    <location>
        <begin position="167"/>
        <end position="176"/>
    </location>
</feature>
<feature type="compositionally biased region" description="Polar residues" evidence="1">
    <location>
        <begin position="752"/>
        <end position="763"/>
    </location>
</feature>